<reference evidence="1 2" key="1">
    <citation type="submission" date="2024-04" db="EMBL/GenBank/DDBJ databases">
        <title>Okeanomitos corallinicola gen. &amp; sp. nov. (Nostocales, Cyanobacteria), a new toxic marine heterocyst-forming cyanobacterium from a coral reef.</title>
        <authorList>
            <person name="Li H."/>
            <person name="Li R."/>
            <person name="Kang J."/>
            <person name="Hii K.S."/>
            <person name="Mohamed H.F."/>
            <person name="Xu X."/>
            <person name="Luo Z."/>
        </authorList>
    </citation>
    <scope>NUCLEOTIDE SEQUENCE [LARGE SCALE GENOMIC DNA]</scope>
    <source>
        <strain evidence="1 2">TIOX110</strain>
    </source>
</reference>
<dbReference type="Proteomes" id="UP001483337">
    <property type="component" value="Chromosome"/>
</dbReference>
<protein>
    <recommendedName>
        <fullName evidence="3">Addiction module component</fullName>
    </recommendedName>
</protein>
<keyword evidence="2" id="KW-1185">Reference proteome</keyword>
<dbReference type="RefSeq" id="WP_353929903.1">
    <property type="nucleotide sequence ID" value="NZ_CP150886.1"/>
</dbReference>
<evidence type="ECO:0000313" key="1">
    <source>
        <dbReference type="EMBL" id="WZB86989.1"/>
    </source>
</evidence>
<proteinExistence type="predicted"/>
<name>A0ABZ2UNN7_9CYAN</name>
<evidence type="ECO:0000313" key="2">
    <source>
        <dbReference type="Proteomes" id="UP001483337"/>
    </source>
</evidence>
<evidence type="ECO:0008006" key="3">
    <source>
        <dbReference type="Google" id="ProtNLM"/>
    </source>
</evidence>
<accession>A0ABZ2UNN7</accession>
<sequence length="72" mass="8442">MQVNNLTIDQLKDLIRETVRETIEEMLIDPDTNQSIKENFKQELLTIKKRRETGVRGISTAEVMQRLGLENR</sequence>
<dbReference type="EMBL" id="CP150886">
    <property type="protein sequence ID" value="WZB86989.1"/>
    <property type="molecule type" value="Genomic_DNA"/>
</dbReference>
<gene>
    <name evidence="1" type="ORF">WJM97_16570</name>
</gene>
<organism evidence="1 2">
    <name type="scientific">Okeanomitos corallinicola TIOX110</name>
    <dbReference type="NCBI Taxonomy" id="3133117"/>
    <lineage>
        <taxon>Bacteria</taxon>
        <taxon>Bacillati</taxon>
        <taxon>Cyanobacteriota</taxon>
        <taxon>Cyanophyceae</taxon>
        <taxon>Nostocales</taxon>
        <taxon>Aphanizomenonaceae</taxon>
        <taxon>Okeanomitos</taxon>
    </lineage>
</organism>